<evidence type="ECO:0000313" key="6">
    <source>
        <dbReference type="Proteomes" id="UP000192374"/>
    </source>
</evidence>
<dbReference type="GO" id="GO:0004674">
    <property type="term" value="F:protein serine/threonine kinase activity"/>
    <property type="evidence" value="ECO:0007669"/>
    <property type="project" value="UniProtKB-KW"/>
</dbReference>
<dbReference type="AlphaFoldDB" id="A0A7I7PJP9"/>
<feature type="domain" description="MEDS" evidence="3">
    <location>
        <begin position="13"/>
        <end position="157"/>
    </location>
</feature>
<keyword evidence="1" id="KW-0808">Transferase</keyword>
<feature type="domain" description="Histidine kinase/HSP90-like ATPase" evidence="2">
    <location>
        <begin position="199"/>
        <end position="309"/>
    </location>
</feature>
<dbReference type="InterPro" id="IPR025847">
    <property type="entry name" value="MEDS_domain"/>
</dbReference>
<dbReference type="Proteomes" id="UP000192374">
    <property type="component" value="Unassembled WGS sequence"/>
</dbReference>
<sequence>MTTTTTVDRGAFTHPALFYHSSQEYLDCLAPFITDGLQAGQPVLVAVPGPNLALLRDAVGDTAADVTMIDMTTAGRNPGWILGGILSHFAEEHAPHRVRMIGEQIWPTRSKAEYPACVQHEALVNTAFAGQEMTVLCPYDATHLDAQTLADARTTHPMLWHTGQPEEDSPAFAPEAAWLQYNEPLPSSPTAVTYTVSVLADLAGARAFAATYAQWFGLSPNRAADLLLIANELAASCLHHADGACQLEFWRHEGHLVCQARDGGYLDDPLTGRRSYESDSACGRGLGVVNAVADLLRSHTMPGGTTIRAYLRVEDIG</sequence>
<evidence type="ECO:0000259" key="2">
    <source>
        <dbReference type="Pfam" id="PF13581"/>
    </source>
</evidence>
<dbReference type="CDD" id="cd16936">
    <property type="entry name" value="HATPase_RsbW-like"/>
    <property type="match status" value="1"/>
</dbReference>
<dbReference type="Proteomes" id="UP000466894">
    <property type="component" value="Chromosome"/>
</dbReference>
<dbReference type="EMBL" id="MVIC01000008">
    <property type="protein sequence ID" value="ORB16338.1"/>
    <property type="molecule type" value="Genomic_DNA"/>
</dbReference>
<dbReference type="Pfam" id="PF13581">
    <property type="entry name" value="HATPase_c_2"/>
    <property type="match status" value="1"/>
</dbReference>
<evidence type="ECO:0000313" key="7">
    <source>
        <dbReference type="Proteomes" id="UP000466894"/>
    </source>
</evidence>
<keyword evidence="6" id="KW-1185">Reference proteome</keyword>
<dbReference type="RefSeq" id="WP_083087020.1">
    <property type="nucleotide sequence ID" value="NZ_AP022583.1"/>
</dbReference>
<dbReference type="InterPro" id="IPR003594">
    <property type="entry name" value="HATPase_dom"/>
</dbReference>
<dbReference type="EMBL" id="AP022583">
    <property type="protein sequence ID" value="BBY08848.1"/>
    <property type="molecule type" value="Genomic_DNA"/>
</dbReference>
<dbReference type="PANTHER" id="PTHR35526">
    <property type="entry name" value="ANTI-SIGMA-F FACTOR RSBW-RELATED"/>
    <property type="match status" value="1"/>
</dbReference>
<dbReference type="NCBIfam" id="NF041045">
    <property type="entry name" value="RsbA_anti_sig"/>
    <property type="match status" value="1"/>
</dbReference>
<evidence type="ECO:0000313" key="5">
    <source>
        <dbReference type="EMBL" id="ORB16338.1"/>
    </source>
</evidence>
<dbReference type="InterPro" id="IPR047718">
    <property type="entry name" value="RsbA-like_anti_sig"/>
</dbReference>
<dbReference type="Pfam" id="PF14417">
    <property type="entry name" value="MEDS"/>
    <property type="match status" value="1"/>
</dbReference>
<name>A0A7I7PJP9_9MYCO</name>
<organism evidence="4 7">
    <name type="scientific">Mycobacterium noviomagense</name>
    <dbReference type="NCBI Taxonomy" id="459858"/>
    <lineage>
        <taxon>Bacteria</taxon>
        <taxon>Bacillati</taxon>
        <taxon>Actinomycetota</taxon>
        <taxon>Actinomycetes</taxon>
        <taxon>Mycobacteriales</taxon>
        <taxon>Mycobacteriaceae</taxon>
        <taxon>Mycobacterium</taxon>
    </lineage>
</organism>
<keyword evidence="1" id="KW-0723">Serine/threonine-protein kinase</keyword>
<accession>A0A7I7PJP9</accession>
<dbReference type="InterPro" id="IPR036890">
    <property type="entry name" value="HATPase_C_sf"/>
</dbReference>
<dbReference type="PANTHER" id="PTHR35526:SF3">
    <property type="entry name" value="ANTI-SIGMA-F FACTOR RSBW"/>
    <property type="match status" value="1"/>
</dbReference>
<protein>
    <submittedName>
        <fullName evidence="4">Anti-sigma regulatory factor</fullName>
    </submittedName>
</protein>
<gene>
    <name evidence="5" type="ORF">BST37_07295</name>
    <name evidence="4" type="ORF">MNVI_41660</name>
</gene>
<reference evidence="5 6" key="1">
    <citation type="submission" date="2017-02" db="EMBL/GenBank/DDBJ databases">
        <title>The new phylogeny of genus Mycobacterium.</title>
        <authorList>
            <person name="Tortoli E."/>
            <person name="Trovato A."/>
            <person name="Cirillo D.M."/>
        </authorList>
    </citation>
    <scope>NUCLEOTIDE SEQUENCE [LARGE SCALE GENOMIC DNA]</scope>
    <source>
        <strain evidence="5 6">DSM 45145</strain>
    </source>
</reference>
<dbReference type="KEGG" id="mnv:MNVI_41660"/>
<reference evidence="4 7" key="2">
    <citation type="journal article" date="2019" name="Emerg. Microbes Infect.">
        <title>Comprehensive subspecies identification of 175 nontuberculous mycobacteria species based on 7547 genomic profiles.</title>
        <authorList>
            <person name="Matsumoto Y."/>
            <person name="Kinjo T."/>
            <person name="Motooka D."/>
            <person name="Nabeya D."/>
            <person name="Jung N."/>
            <person name="Uechi K."/>
            <person name="Horii T."/>
            <person name="Iida T."/>
            <person name="Fujita J."/>
            <person name="Nakamura S."/>
        </authorList>
    </citation>
    <scope>NUCLEOTIDE SEQUENCE [LARGE SCALE GENOMIC DNA]</scope>
    <source>
        <strain evidence="4 7">JCM 16367</strain>
    </source>
</reference>
<evidence type="ECO:0000259" key="3">
    <source>
        <dbReference type="Pfam" id="PF14417"/>
    </source>
</evidence>
<dbReference type="InterPro" id="IPR050267">
    <property type="entry name" value="Anti-sigma-factor_SerPK"/>
</dbReference>
<keyword evidence="1" id="KW-0418">Kinase</keyword>
<evidence type="ECO:0000256" key="1">
    <source>
        <dbReference type="ARBA" id="ARBA00022527"/>
    </source>
</evidence>
<dbReference type="Gene3D" id="3.30.565.10">
    <property type="entry name" value="Histidine kinase-like ATPase, C-terminal domain"/>
    <property type="match status" value="1"/>
</dbReference>
<evidence type="ECO:0000313" key="4">
    <source>
        <dbReference type="EMBL" id="BBY08848.1"/>
    </source>
</evidence>
<proteinExistence type="predicted"/>
<reference evidence="4" key="3">
    <citation type="submission" date="2020-02" db="EMBL/GenBank/DDBJ databases">
        <authorList>
            <person name="Matsumoto Y."/>
            <person name="Motooka D."/>
            <person name="Nakamura S."/>
        </authorList>
    </citation>
    <scope>NUCLEOTIDE SEQUENCE</scope>
    <source>
        <strain evidence="4">JCM 16367</strain>
    </source>
</reference>